<dbReference type="InterPro" id="IPR058031">
    <property type="entry name" value="AAA_lid_NorR"/>
</dbReference>
<keyword evidence="4" id="KW-0902">Two-component regulatory system</keyword>
<keyword evidence="7" id="KW-0010">Activator</keyword>
<dbReference type="Pfam" id="PF00072">
    <property type="entry name" value="Response_reg"/>
    <property type="match status" value="1"/>
</dbReference>
<evidence type="ECO:0000259" key="11">
    <source>
        <dbReference type="PROSITE" id="PS50045"/>
    </source>
</evidence>
<dbReference type="Proteomes" id="UP001083770">
    <property type="component" value="Unassembled WGS sequence"/>
</dbReference>
<keyword evidence="14" id="KW-1185">Reference proteome</keyword>
<evidence type="ECO:0000256" key="9">
    <source>
        <dbReference type="PROSITE-ProRule" id="PRU00169"/>
    </source>
</evidence>
<dbReference type="RefSeq" id="WP_269403173.1">
    <property type="nucleotide sequence ID" value="NZ_JAPWGW010000004.1"/>
</dbReference>
<evidence type="ECO:0000256" key="7">
    <source>
        <dbReference type="ARBA" id="ARBA00023159"/>
    </source>
</evidence>
<dbReference type="InterPro" id="IPR002078">
    <property type="entry name" value="Sigma_54_int"/>
</dbReference>
<dbReference type="PROSITE" id="PS50045">
    <property type="entry name" value="SIGMA54_INTERACT_4"/>
    <property type="match status" value="1"/>
</dbReference>
<dbReference type="PANTHER" id="PTHR32071">
    <property type="entry name" value="TRANSCRIPTIONAL REGULATORY PROTEIN"/>
    <property type="match status" value="1"/>
</dbReference>
<keyword evidence="3" id="KW-0067">ATP-binding</keyword>
<dbReference type="InterPro" id="IPR011006">
    <property type="entry name" value="CheY-like_superfamily"/>
</dbReference>
<dbReference type="CDD" id="cd17550">
    <property type="entry name" value="REC_NtrX-like"/>
    <property type="match status" value="1"/>
</dbReference>
<dbReference type="PROSITE" id="PS00688">
    <property type="entry name" value="SIGMA54_INTERACT_3"/>
    <property type="match status" value="1"/>
</dbReference>
<dbReference type="PANTHER" id="PTHR32071:SF17">
    <property type="entry name" value="TRANSCRIPTIONAL REGULATOR (NTRC FAMILY)"/>
    <property type="match status" value="1"/>
</dbReference>
<dbReference type="SMART" id="SM00448">
    <property type="entry name" value="REC"/>
    <property type="match status" value="1"/>
</dbReference>
<keyword evidence="8" id="KW-0804">Transcription</keyword>
<comment type="caution">
    <text evidence="13">The sequence shown here is derived from an EMBL/GenBank/DDBJ whole genome shotgun (WGS) entry which is preliminary data.</text>
</comment>
<dbReference type="InterPro" id="IPR009057">
    <property type="entry name" value="Homeodomain-like_sf"/>
</dbReference>
<dbReference type="Pfam" id="PF02954">
    <property type="entry name" value="HTH_8"/>
    <property type="match status" value="1"/>
</dbReference>
<dbReference type="InterPro" id="IPR025944">
    <property type="entry name" value="Sigma_54_int_dom_CS"/>
</dbReference>
<dbReference type="InterPro" id="IPR027417">
    <property type="entry name" value="P-loop_NTPase"/>
</dbReference>
<reference evidence="13" key="1">
    <citation type="submission" date="2022-12" db="EMBL/GenBank/DDBJ databases">
        <title>Bacterial isolates from different developmental stages of Nematostella vectensis.</title>
        <authorList>
            <person name="Fraune S."/>
        </authorList>
    </citation>
    <scope>NUCLEOTIDE SEQUENCE</scope>
    <source>
        <strain evidence="13">G21632-S1</strain>
    </source>
</reference>
<keyword evidence="6" id="KW-0238">DNA-binding</keyword>
<keyword evidence="5" id="KW-0805">Transcription regulation</keyword>
<dbReference type="InterPro" id="IPR025943">
    <property type="entry name" value="Sigma_54_int_dom_ATP-bd_2"/>
</dbReference>
<evidence type="ECO:0000256" key="1">
    <source>
        <dbReference type="ARBA" id="ARBA00022553"/>
    </source>
</evidence>
<evidence type="ECO:0000256" key="8">
    <source>
        <dbReference type="ARBA" id="ARBA00023163"/>
    </source>
</evidence>
<dbReference type="InterPro" id="IPR001789">
    <property type="entry name" value="Sig_transdc_resp-reg_receiver"/>
</dbReference>
<dbReference type="CDD" id="cd00009">
    <property type="entry name" value="AAA"/>
    <property type="match status" value="1"/>
</dbReference>
<dbReference type="Pfam" id="PF25601">
    <property type="entry name" value="AAA_lid_14"/>
    <property type="match status" value="1"/>
</dbReference>
<dbReference type="PROSITE" id="PS50110">
    <property type="entry name" value="RESPONSE_REGULATORY"/>
    <property type="match status" value="1"/>
</dbReference>
<dbReference type="PROSITE" id="PS00676">
    <property type="entry name" value="SIGMA54_INTERACT_2"/>
    <property type="match status" value="1"/>
</dbReference>
<dbReference type="Gene3D" id="3.40.50.300">
    <property type="entry name" value="P-loop containing nucleotide triphosphate hydrolases"/>
    <property type="match status" value="1"/>
</dbReference>
<feature type="domain" description="Sigma-54 factor interaction" evidence="11">
    <location>
        <begin position="142"/>
        <end position="368"/>
    </location>
</feature>
<evidence type="ECO:0000313" key="14">
    <source>
        <dbReference type="Proteomes" id="UP001083770"/>
    </source>
</evidence>
<dbReference type="InterPro" id="IPR003593">
    <property type="entry name" value="AAA+_ATPase"/>
</dbReference>
<accession>A0ABT4LXL6</accession>
<dbReference type="InterPro" id="IPR002197">
    <property type="entry name" value="HTH_Fis"/>
</dbReference>
<dbReference type="Pfam" id="PF00158">
    <property type="entry name" value="Sigma54_activat"/>
    <property type="match status" value="1"/>
</dbReference>
<dbReference type="Gene3D" id="3.40.50.2300">
    <property type="match status" value="1"/>
</dbReference>
<evidence type="ECO:0000256" key="6">
    <source>
        <dbReference type="ARBA" id="ARBA00023125"/>
    </source>
</evidence>
<evidence type="ECO:0000256" key="3">
    <source>
        <dbReference type="ARBA" id="ARBA00022840"/>
    </source>
</evidence>
<proteinExistence type="predicted"/>
<dbReference type="SUPFAM" id="SSF52540">
    <property type="entry name" value="P-loop containing nucleoside triphosphate hydrolases"/>
    <property type="match status" value="1"/>
</dbReference>
<gene>
    <name evidence="13" type="ORF">O4G74_13740</name>
</gene>
<evidence type="ECO:0000256" key="2">
    <source>
        <dbReference type="ARBA" id="ARBA00022741"/>
    </source>
</evidence>
<evidence type="ECO:0000256" key="10">
    <source>
        <dbReference type="SAM" id="MobiDB-lite"/>
    </source>
</evidence>
<evidence type="ECO:0000259" key="12">
    <source>
        <dbReference type="PROSITE" id="PS50110"/>
    </source>
</evidence>
<dbReference type="Gene3D" id="1.10.8.60">
    <property type="match status" value="1"/>
</dbReference>
<evidence type="ECO:0000313" key="13">
    <source>
        <dbReference type="EMBL" id="MCZ4299124.1"/>
    </source>
</evidence>
<feature type="modified residue" description="4-aspartylphosphate" evidence="9">
    <location>
        <position position="53"/>
    </location>
</feature>
<keyword evidence="1 9" id="KW-0597">Phosphoprotein</keyword>
<dbReference type="EMBL" id="JAPWGW010000004">
    <property type="protein sequence ID" value="MCZ4299124.1"/>
    <property type="molecule type" value="Genomic_DNA"/>
</dbReference>
<sequence>MTTDILVVDDEPDIRDLISGVLEDEGYAVRSAATAAKALEEVRKRAPGLIILDVWLQGSDMDGLSVLKFIKSIDPLIPVIVISGHGNIETAVAAIRRGAYDFIEKPFKSDRLLHLVARAIESTSLKRENASLRNMVVSSDDWIGSSQAAATLRASIDKVGPTNSRVLVTGPAGAGKELAARLIHAQSNRQNGPFVVVNAANVAPDLMEQELFGEEDHDGRPRRIGFFEKAHTGTLLLDEVADMPLGTQNKILRVLTEQRFQRVGGKSDVHVDVRVMSASTKDLKEEIDAQRFREDLFYRLSVVPIRVPSLAERRDDIPALIDHFTGRIADSSGLNARTFSAEAIAVLQSMDWPGNVRQLKNLVERILILSPHDAKRPVSVDELPQERSGLSKGASPTASADLVGLSLRDAREQFEREYLSLQITRFDGNISRTAEFIGMERSALHRKLKALGVNASASRTDI</sequence>
<evidence type="ECO:0000256" key="4">
    <source>
        <dbReference type="ARBA" id="ARBA00023012"/>
    </source>
</evidence>
<keyword evidence="2" id="KW-0547">Nucleotide-binding</keyword>
<dbReference type="Gene3D" id="1.10.10.60">
    <property type="entry name" value="Homeodomain-like"/>
    <property type="match status" value="1"/>
</dbReference>
<protein>
    <submittedName>
        <fullName evidence="13">Sigma-54 dependent transcriptional regulator</fullName>
    </submittedName>
</protein>
<feature type="region of interest" description="Disordered" evidence="10">
    <location>
        <begin position="378"/>
        <end position="397"/>
    </location>
</feature>
<name>A0ABT4LXL6_9PROT</name>
<organism evidence="13 14">
    <name type="scientific">Henriciella marina</name>
    <dbReference type="NCBI Taxonomy" id="453851"/>
    <lineage>
        <taxon>Bacteria</taxon>
        <taxon>Pseudomonadati</taxon>
        <taxon>Pseudomonadota</taxon>
        <taxon>Alphaproteobacteria</taxon>
        <taxon>Hyphomonadales</taxon>
        <taxon>Hyphomonadaceae</taxon>
        <taxon>Henriciella</taxon>
    </lineage>
</organism>
<feature type="domain" description="Response regulatory" evidence="12">
    <location>
        <begin position="4"/>
        <end position="120"/>
    </location>
</feature>
<dbReference type="SUPFAM" id="SSF52172">
    <property type="entry name" value="CheY-like"/>
    <property type="match status" value="1"/>
</dbReference>
<dbReference type="SMART" id="SM00382">
    <property type="entry name" value="AAA"/>
    <property type="match status" value="1"/>
</dbReference>
<dbReference type="SUPFAM" id="SSF46689">
    <property type="entry name" value="Homeodomain-like"/>
    <property type="match status" value="1"/>
</dbReference>
<evidence type="ECO:0000256" key="5">
    <source>
        <dbReference type="ARBA" id="ARBA00023015"/>
    </source>
</evidence>